<evidence type="ECO:0000313" key="4">
    <source>
        <dbReference type="EMBL" id="CAB4202623.1"/>
    </source>
</evidence>
<evidence type="ECO:0000313" key="2">
    <source>
        <dbReference type="EMBL" id="CAB4172591.1"/>
    </source>
</evidence>
<dbReference type="EMBL" id="LR797047">
    <property type="protein sequence ID" value="CAB4183532.1"/>
    <property type="molecule type" value="Genomic_DNA"/>
</dbReference>
<gene>
    <name evidence="3" type="ORF">UFOVP1104_14</name>
    <name evidence="4" type="ORF">UFOVP1371_27</name>
    <name evidence="5" type="ORF">UFOVP1468_35</name>
    <name evidence="6" type="ORF">UFOVP1555_46</name>
    <name evidence="1" type="ORF">UFOVP596_18</name>
    <name evidence="2" type="ORF">UFOVP938_26</name>
</gene>
<dbReference type="EMBL" id="LR797322">
    <property type="protein sequence ID" value="CAB4202623.1"/>
    <property type="molecule type" value="Genomic_DNA"/>
</dbReference>
<dbReference type="EMBL" id="LR798399">
    <property type="protein sequence ID" value="CAB5229413.1"/>
    <property type="molecule type" value="Genomic_DNA"/>
</dbReference>
<evidence type="ECO:0000313" key="5">
    <source>
        <dbReference type="EMBL" id="CAB4214787.1"/>
    </source>
</evidence>
<evidence type="ECO:0000313" key="1">
    <source>
        <dbReference type="EMBL" id="CAB4151494.1"/>
    </source>
</evidence>
<dbReference type="EMBL" id="LR796883">
    <property type="protein sequence ID" value="CAB4172591.1"/>
    <property type="molecule type" value="Genomic_DNA"/>
</dbReference>
<name>A0A6J5SJQ8_9CAUD</name>
<dbReference type="EMBL" id="LR796570">
    <property type="protein sequence ID" value="CAB4151494.1"/>
    <property type="molecule type" value="Genomic_DNA"/>
</dbReference>
<evidence type="ECO:0000313" key="3">
    <source>
        <dbReference type="EMBL" id="CAB4183532.1"/>
    </source>
</evidence>
<reference evidence="5" key="1">
    <citation type="submission" date="2020-05" db="EMBL/GenBank/DDBJ databases">
        <authorList>
            <person name="Chiriac C."/>
            <person name="Salcher M."/>
            <person name="Ghai R."/>
            <person name="Kavagutti S V."/>
        </authorList>
    </citation>
    <scope>NUCLEOTIDE SEQUENCE</scope>
</reference>
<dbReference type="EMBL" id="LR797416">
    <property type="protein sequence ID" value="CAB4214787.1"/>
    <property type="molecule type" value="Genomic_DNA"/>
</dbReference>
<proteinExistence type="predicted"/>
<protein>
    <submittedName>
        <fullName evidence="5">Uncharacterized protein</fullName>
    </submittedName>
</protein>
<organism evidence="5">
    <name type="scientific">uncultured Caudovirales phage</name>
    <dbReference type="NCBI Taxonomy" id="2100421"/>
    <lineage>
        <taxon>Viruses</taxon>
        <taxon>Duplodnaviria</taxon>
        <taxon>Heunggongvirae</taxon>
        <taxon>Uroviricota</taxon>
        <taxon>Caudoviricetes</taxon>
        <taxon>Peduoviridae</taxon>
        <taxon>Maltschvirus</taxon>
        <taxon>Maltschvirus maltsch</taxon>
    </lineage>
</organism>
<evidence type="ECO:0000313" key="6">
    <source>
        <dbReference type="EMBL" id="CAB5229413.1"/>
    </source>
</evidence>
<sequence>MSKKSKGINSDLENALNDLLKSVMADPTASLTDKCKVIDRVINIEKIKQKISDEEWGSGFATPEEDS</sequence>
<accession>A0A6J5SJQ8</accession>